<evidence type="ECO:0000256" key="3">
    <source>
        <dbReference type="SAM" id="MobiDB-lite"/>
    </source>
</evidence>
<dbReference type="AlphaFoldDB" id="A0A195CUD4"/>
<organism evidence="5 6">
    <name type="scientific">Cyphomyrmex costatus</name>
    <dbReference type="NCBI Taxonomy" id="456900"/>
    <lineage>
        <taxon>Eukaryota</taxon>
        <taxon>Metazoa</taxon>
        <taxon>Ecdysozoa</taxon>
        <taxon>Arthropoda</taxon>
        <taxon>Hexapoda</taxon>
        <taxon>Insecta</taxon>
        <taxon>Pterygota</taxon>
        <taxon>Neoptera</taxon>
        <taxon>Endopterygota</taxon>
        <taxon>Hymenoptera</taxon>
        <taxon>Apocrita</taxon>
        <taxon>Aculeata</taxon>
        <taxon>Formicoidea</taxon>
        <taxon>Formicidae</taxon>
        <taxon>Myrmicinae</taxon>
        <taxon>Cyphomyrmex</taxon>
    </lineage>
</organism>
<feature type="coiled-coil region" evidence="2">
    <location>
        <begin position="177"/>
        <end position="312"/>
    </location>
</feature>
<dbReference type="KEGG" id="ccoa:108772886"/>
<evidence type="ECO:0000256" key="2">
    <source>
        <dbReference type="SAM" id="Coils"/>
    </source>
</evidence>
<protein>
    <recommendedName>
        <fullName evidence="4">Trichohyalin-plectin-homology domain-containing protein</fullName>
    </recommendedName>
</protein>
<keyword evidence="1 2" id="KW-0175">Coiled coil</keyword>
<reference evidence="5 6" key="1">
    <citation type="submission" date="2016-03" db="EMBL/GenBank/DDBJ databases">
        <title>Cyphomyrmex costatus WGS genome.</title>
        <authorList>
            <person name="Nygaard S."/>
            <person name="Hu H."/>
            <person name="Boomsma J."/>
            <person name="Zhang G."/>
        </authorList>
    </citation>
    <scope>NUCLEOTIDE SEQUENCE [LARGE SCALE GENOMIC DNA]</scope>
    <source>
        <strain evidence="5">MS0001</strain>
        <tissue evidence="5">Whole body</tissue>
    </source>
</reference>
<dbReference type="PANTHER" id="PTHR28663">
    <property type="entry name" value="COILED-COIL DOMAIN-CONTAINING PROTEIN 173"/>
    <property type="match status" value="1"/>
</dbReference>
<dbReference type="Proteomes" id="UP000078542">
    <property type="component" value="Unassembled WGS sequence"/>
</dbReference>
<dbReference type="InterPro" id="IPR039986">
    <property type="entry name" value="CFAP210"/>
</dbReference>
<dbReference type="GO" id="GO:0005879">
    <property type="term" value="C:axonemal microtubule"/>
    <property type="evidence" value="ECO:0007669"/>
    <property type="project" value="TreeGrafter"/>
</dbReference>
<dbReference type="PANTHER" id="PTHR28663:SF1">
    <property type="entry name" value="CILIA- AND FLAGELLA- ASSOCIATED PROTEIN 210"/>
    <property type="match status" value="1"/>
</dbReference>
<feature type="coiled-coil region" evidence="2">
    <location>
        <begin position="340"/>
        <end position="367"/>
    </location>
</feature>
<evidence type="ECO:0000256" key="1">
    <source>
        <dbReference type="ARBA" id="ARBA00023054"/>
    </source>
</evidence>
<feature type="domain" description="Trichohyalin-plectin-homology" evidence="4">
    <location>
        <begin position="139"/>
        <end position="473"/>
    </location>
</feature>
<proteinExistence type="predicted"/>
<accession>A0A195CUD4</accession>
<evidence type="ECO:0000313" key="6">
    <source>
        <dbReference type="Proteomes" id="UP000078542"/>
    </source>
</evidence>
<sequence>MVLKKIHQPEMRTTYLLKSGQTLENTKVSERTRALVVTKDTFQRFVDYTTEDDRIAAQQEKEAAKIAILKKATYEKSKAWDSTIENIKARQREELLSKKQKTEEERKAFVKEMAEKKVVERAEVVQQARRLLQQKRPLCRQINRALLVSECLRELDAQVALQKTIRVMDEEQDEKYANSIKTDVAKYEEQKKQEVEKRTKKKKDYRTALKKQIEENERDNKLKVTEELEAEKQDQANMTQDMQLMKEKEMQDILNKKKRLQQFFKKAIEEKKQVELELQHNEELEDRALEVCREAKDRIQKIQKSLALKKKEEKARQMQIIAEQYVSTEEIRDVKEREILKKAVEEKEATEAEKRKAQKEREEKMRALMEEYRLHDAAIKTKQRQEEKDLRAWEMMQRFKRDEYDKQTDLEERKRQWQQKLKYGNELRKDIVREEKQLDKEREKEVLEVEATKAAIEKTNQRILLYGDEVLEESKGVRPLYPIVKAIGEIKKEMGLAPKKKLEESTVKEKRPKRKYRAQRRCSCPKPVAADQIYYLQ</sequence>
<keyword evidence="6" id="KW-1185">Reference proteome</keyword>
<feature type="compositionally biased region" description="Basic residues" evidence="3">
    <location>
        <begin position="510"/>
        <end position="520"/>
    </location>
</feature>
<dbReference type="InterPro" id="IPR043597">
    <property type="entry name" value="TPH_dom"/>
</dbReference>
<dbReference type="EMBL" id="KQ977279">
    <property type="protein sequence ID" value="KYN04270.1"/>
    <property type="molecule type" value="Genomic_DNA"/>
</dbReference>
<evidence type="ECO:0000313" key="5">
    <source>
        <dbReference type="EMBL" id="KYN04270.1"/>
    </source>
</evidence>
<evidence type="ECO:0000259" key="4">
    <source>
        <dbReference type="Pfam" id="PF13868"/>
    </source>
</evidence>
<dbReference type="STRING" id="456900.A0A195CUD4"/>
<gene>
    <name evidence="5" type="ORF">ALC62_05036</name>
</gene>
<dbReference type="OrthoDB" id="331765at2759"/>
<dbReference type="Pfam" id="PF13868">
    <property type="entry name" value="TPH"/>
    <property type="match status" value="1"/>
</dbReference>
<name>A0A195CUD4_9HYME</name>
<feature type="region of interest" description="Disordered" evidence="3">
    <location>
        <begin position="501"/>
        <end position="521"/>
    </location>
</feature>